<gene>
    <name evidence="2" type="ORF">FGK63_00020</name>
</gene>
<keyword evidence="1" id="KW-1133">Transmembrane helix</keyword>
<protein>
    <submittedName>
        <fullName evidence="2">DUF2244 domain-containing protein</fullName>
    </submittedName>
</protein>
<dbReference type="Proteomes" id="UP001193035">
    <property type="component" value="Unassembled WGS sequence"/>
</dbReference>
<dbReference type="Pfam" id="PF10003">
    <property type="entry name" value="DUF2244"/>
    <property type="match status" value="1"/>
</dbReference>
<accession>A0ABY2X280</accession>
<evidence type="ECO:0000313" key="2">
    <source>
        <dbReference type="EMBL" id="TMV09497.1"/>
    </source>
</evidence>
<reference evidence="2 3" key="1">
    <citation type="submission" date="2019-05" db="EMBL/GenBank/DDBJ databases">
        <title>Ruegeria sp. nov., isolated from tidal flat.</title>
        <authorList>
            <person name="Kim W."/>
        </authorList>
    </citation>
    <scope>NUCLEOTIDE SEQUENCE [LARGE SCALE GENOMIC DNA]</scope>
    <source>
        <strain evidence="2 3">CAU 1488</strain>
    </source>
</reference>
<sequence>MPYDWKRPSETVQELHLWPHNSLPPRGVMAAVLGVFALGTIPMLAVLGSVLLWGLLPFVLLAVLGLWLALEMNYRHRRMLEVLTLTDDQAHLVRHNPRGRIQEWHCNRYWARPEMHKLGGPVPNYVTLIGAGREVEIGAFLSEDERIALYDELVLKMRVPSVSPG</sequence>
<keyword evidence="1" id="KW-0812">Transmembrane</keyword>
<evidence type="ECO:0000313" key="3">
    <source>
        <dbReference type="Proteomes" id="UP001193035"/>
    </source>
</evidence>
<keyword evidence="1" id="KW-0472">Membrane</keyword>
<feature type="transmembrane region" description="Helical" evidence="1">
    <location>
        <begin position="51"/>
        <end position="70"/>
    </location>
</feature>
<keyword evidence="3" id="KW-1185">Reference proteome</keyword>
<dbReference type="EMBL" id="VCPD01000001">
    <property type="protein sequence ID" value="TMV09497.1"/>
    <property type="molecule type" value="Genomic_DNA"/>
</dbReference>
<evidence type="ECO:0000256" key="1">
    <source>
        <dbReference type="SAM" id="Phobius"/>
    </source>
</evidence>
<proteinExistence type="predicted"/>
<dbReference type="RefSeq" id="WP_138839556.1">
    <property type="nucleotide sequence ID" value="NZ_VCPD01000001.1"/>
</dbReference>
<name>A0ABY2X280_9RHOB</name>
<comment type="caution">
    <text evidence="2">The sequence shown here is derived from an EMBL/GenBank/DDBJ whole genome shotgun (WGS) entry which is preliminary data.</text>
</comment>
<feature type="transmembrane region" description="Helical" evidence="1">
    <location>
        <begin position="27"/>
        <end position="45"/>
    </location>
</feature>
<dbReference type="InterPro" id="IPR019253">
    <property type="entry name" value="DUF2244_TM"/>
</dbReference>
<organism evidence="2 3">
    <name type="scientific">Ruegeria sediminis</name>
    <dbReference type="NCBI Taxonomy" id="2583820"/>
    <lineage>
        <taxon>Bacteria</taxon>
        <taxon>Pseudomonadati</taxon>
        <taxon>Pseudomonadota</taxon>
        <taxon>Alphaproteobacteria</taxon>
        <taxon>Rhodobacterales</taxon>
        <taxon>Roseobacteraceae</taxon>
        <taxon>Ruegeria</taxon>
    </lineage>
</organism>